<feature type="transmembrane region" description="Helical" evidence="1">
    <location>
        <begin position="131"/>
        <end position="151"/>
    </location>
</feature>
<keyword evidence="1" id="KW-1133">Transmembrane helix</keyword>
<dbReference type="PANTHER" id="PTHR19346:SF4">
    <property type="entry name" value="SUGAR PHOSPHATE TRANSPORTER DOMAIN-CONTAINING PROTEIN"/>
    <property type="match status" value="1"/>
</dbReference>
<evidence type="ECO:0000313" key="4">
    <source>
        <dbReference type="Proteomes" id="UP000094112"/>
    </source>
</evidence>
<dbReference type="PANTHER" id="PTHR19346">
    <property type="entry name" value="SUGAR PHOSPHATE TRANSPORTER DOMAIN-CONTAINING PROTEIN"/>
    <property type="match status" value="1"/>
</dbReference>
<feature type="signal peptide" evidence="2">
    <location>
        <begin position="1"/>
        <end position="22"/>
    </location>
</feature>
<gene>
    <name evidence="3" type="ORF">WICANDRAFT_15115</name>
</gene>
<keyword evidence="4" id="KW-1185">Reference proteome</keyword>
<feature type="transmembrane region" description="Helical" evidence="1">
    <location>
        <begin position="256"/>
        <end position="284"/>
    </location>
</feature>
<dbReference type="Proteomes" id="UP000094112">
    <property type="component" value="Unassembled WGS sequence"/>
</dbReference>
<feature type="non-terminal residue" evidence="3">
    <location>
        <position position="1"/>
    </location>
</feature>
<evidence type="ECO:0000256" key="1">
    <source>
        <dbReference type="SAM" id="Phobius"/>
    </source>
</evidence>
<sequence>SNKKLFAVVSLFLISLFSFVSQTELTSYLYNNLDFDQPYLLLYLTHGSWWAIWPIQVLSIAIFKHFKKSRKYKYNVLDFKRFKRNISYSLKNQHKNIFKTSGIVINENYQHDHEYPNSILTFILSKSIKSIATMIFIVTMILSIAGCTWYVAMGIAPASDITAIYNCSAFSALVFAIPILHERFSYLKLSSVALAIIGVFFVAYSGESGSSEKDFPYRVIGDIIIAIGAILYGLYEVLYKKLCCPPINSVSSRRQVAFSNFCASLIGLTTICTLWIIIIIAHVFGISKFKLPTSGYMWVIIISSLLSNLIYSLSFLALMSLTSPVLSSVSSLITILFVGLFEWILFGVKLSAGQLIGDLFVVIGFGVLSYSYWAEITEEDVDD</sequence>
<keyword evidence="2" id="KW-0732">Signal</keyword>
<reference evidence="3 4" key="1">
    <citation type="journal article" date="2016" name="Proc. Natl. Acad. Sci. U.S.A.">
        <title>Comparative genomics of biotechnologically important yeasts.</title>
        <authorList>
            <person name="Riley R."/>
            <person name="Haridas S."/>
            <person name="Wolfe K.H."/>
            <person name="Lopes M.R."/>
            <person name="Hittinger C.T."/>
            <person name="Goeker M."/>
            <person name="Salamov A.A."/>
            <person name="Wisecaver J.H."/>
            <person name="Long T.M."/>
            <person name="Calvey C.H."/>
            <person name="Aerts A.L."/>
            <person name="Barry K.W."/>
            <person name="Choi C."/>
            <person name="Clum A."/>
            <person name="Coughlan A.Y."/>
            <person name="Deshpande S."/>
            <person name="Douglass A.P."/>
            <person name="Hanson S.J."/>
            <person name="Klenk H.-P."/>
            <person name="LaButti K.M."/>
            <person name="Lapidus A."/>
            <person name="Lindquist E.A."/>
            <person name="Lipzen A.M."/>
            <person name="Meier-Kolthoff J.P."/>
            <person name="Ohm R.A."/>
            <person name="Otillar R.P."/>
            <person name="Pangilinan J.L."/>
            <person name="Peng Y."/>
            <person name="Rokas A."/>
            <person name="Rosa C.A."/>
            <person name="Scheuner C."/>
            <person name="Sibirny A.A."/>
            <person name="Slot J.C."/>
            <person name="Stielow J.B."/>
            <person name="Sun H."/>
            <person name="Kurtzman C.P."/>
            <person name="Blackwell M."/>
            <person name="Grigoriev I.V."/>
            <person name="Jeffries T.W."/>
        </authorList>
    </citation>
    <scope>NUCLEOTIDE SEQUENCE [LARGE SCALE GENOMIC DNA]</scope>
    <source>
        <strain evidence="4">ATCC 58044 / CBS 1984 / NCYC 433 / NRRL Y-366-8</strain>
    </source>
</reference>
<feature type="transmembrane region" description="Helical" evidence="1">
    <location>
        <begin position="296"/>
        <end position="318"/>
    </location>
</feature>
<keyword evidence="1" id="KW-0472">Membrane</keyword>
<feature type="non-terminal residue" evidence="3">
    <location>
        <position position="383"/>
    </location>
</feature>
<dbReference type="InterPro" id="IPR026505">
    <property type="entry name" value="Solute_c_fam_35_mem_F3/F4"/>
</dbReference>
<dbReference type="GeneID" id="30197879"/>
<evidence type="ECO:0000256" key="2">
    <source>
        <dbReference type="SAM" id="SignalP"/>
    </source>
</evidence>
<evidence type="ECO:0000313" key="3">
    <source>
        <dbReference type="EMBL" id="ODQ57120.1"/>
    </source>
</evidence>
<dbReference type="SUPFAM" id="SSF103481">
    <property type="entry name" value="Multidrug resistance efflux transporter EmrE"/>
    <property type="match status" value="2"/>
</dbReference>
<keyword evidence="1" id="KW-0812">Transmembrane</keyword>
<feature type="transmembrane region" description="Helical" evidence="1">
    <location>
        <begin position="325"/>
        <end position="346"/>
    </location>
</feature>
<feature type="transmembrane region" description="Helical" evidence="1">
    <location>
        <begin position="163"/>
        <end position="180"/>
    </location>
</feature>
<feature type="chain" id="PRO_5009133548" evidence="2">
    <location>
        <begin position="23"/>
        <end position="383"/>
    </location>
</feature>
<organism evidence="3 4">
    <name type="scientific">Wickerhamomyces anomalus (strain ATCC 58044 / CBS 1984 / NCYC 433 / NRRL Y-366-8)</name>
    <name type="common">Yeast</name>
    <name type="synonym">Hansenula anomala</name>
    <dbReference type="NCBI Taxonomy" id="683960"/>
    <lineage>
        <taxon>Eukaryota</taxon>
        <taxon>Fungi</taxon>
        <taxon>Dikarya</taxon>
        <taxon>Ascomycota</taxon>
        <taxon>Saccharomycotina</taxon>
        <taxon>Saccharomycetes</taxon>
        <taxon>Phaffomycetales</taxon>
        <taxon>Wickerhamomycetaceae</taxon>
        <taxon>Wickerhamomyces</taxon>
    </lineage>
</organism>
<dbReference type="EMBL" id="KV454214">
    <property type="protein sequence ID" value="ODQ57120.1"/>
    <property type="molecule type" value="Genomic_DNA"/>
</dbReference>
<dbReference type="InterPro" id="IPR037185">
    <property type="entry name" value="EmrE-like"/>
</dbReference>
<dbReference type="AlphaFoldDB" id="A0A1E3NVV0"/>
<dbReference type="STRING" id="683960.A0A1E3NVV0"/>
<protein>
    <submittedName>
        <fullName evidence="3">Uncharacterized protein</fullName>
    </submittedName>
</protein>
<name>A0A1E3NVV0_WICAA</name>
<feature type="transmembrane region" description="Helical" evidence="1">
    <location>
        <begin position="217"/>
        <end position="235"/>
    </location>
</feature>
<accession>A0A1E3NVV0</accession>
<dbReference type="RefSeq" id="XP_019036327.1">
    <property type="nucleotide sequence ID" value="XM_019180633.1"/>
</dbReference>
<feature type="transmembrane region" description="Helical" evidence="1">
    <location>
        <begin position="187"/>
        <end position="205"/>
    </location>
</feature>
<proteinExistence type="predicted"/>
<dbReference type="OrthoDB" id="10062838at2759"/>
<feature type="transmembrane region" description="Helical" evidence="1">
    <location>
        <begin position="352"/>
        <end position="373"/>
    </location>
</feature>
<feature type="transmembrane region" description="Helical" evidence="1">
    <location>
        <begin position="38"/>
        <end position="63"/>
    </location>
</feature>